<keyword evidence="1" id="KW-0812">Transmembrane</keyword>
<feature type="transmembrane region" description="Helical" evidence="1">
    <location>
        <begin position="111"/>
        <end position="134"/>
    </location>
</feature>
<keyword evidence="1" id="KW-0472">Membrane</keyword>
<evidence type="ECO:0000313" key="2">
    <source>
        <dbReference type="EMBL" id="GAV78680.1"/>
    </source>
</evidence>
<dbReference type="EMBL" id="BDDD01001844">
    <property type="protein sequence ID" value="GAV78680.1"/>
    <property type="molecule type" value="Genomic_DNA"/>
</dbReference>
<keyword evidence="1" id="KW-1133">Transmembrane helix</keyword>
<comment type="caution">
    <text evidence="2">The sequence shown here is derived from an EMBL/GenBank/DDBJ whole genome shotgun (WGS) entry which is preliminary data.</text>
</comment>
<dbReference type="InParanoid" id="A0A1Q3CEL7"/>
<reference evidence="3" key="1">
    <citation type="submission" date="2016-04" db="EMBL/GenBank/DDBJ databases">
        <title>Cephalotus genome sequencing.</title>
        <authorList>
            <person name="Fukushima K."/>
            <person name="Hasebe M."/>
            <person name="Fang X."/>
        </authorList>
    </citation>
    <scope>NUCLEOTIDE SEQUENCE [LARGE SCALE GENOMIC DNA]</scope>
    <source>
        <strain evidence="3">cv. St1</strain>
    </source>
</reference>
<dbReference type="STRING" id="3775.A0A1Q3CEL7"/>
<sequence length="139" mass="15738">MVLSGLPSEENPVCMLVPTYHGELAFWIPGAQSWYKYQGARDDVVDAIFYNGSFYLSTRGFFPSTKGCDIWEVDAASVVSTTRREDTSFGKASMIKTQFHKVEMLEIVSKIIVWSLVGSFYLSAEYLINILYYACDSRL</sequence>
<evidence type="ECO:0000256" key="1">
    <source>
        <dbReference type="SAM" id="Phobius"/>
    </source>
</evidence>
<protein>
    <submittedName>
        <fullName evidence="2">Uncharacterized protein</fullName>
    </submittedName>
</protein>
<keyword evidence="3" id="KW-1185">Reference proteome</keyword>
<evidence type="ECO:0000313" key="3">
    <source>
        <dbReference type="Proteomes" id="UP000187406"/>
    </source>
</evidence>
<organism evidence="2 3">
    <name type="scientific">Cephalotus follicularis</name>
    <name type="common">Albany pitcher plant</name>
    <dbReference type="NCBI Taxonomy" id="3775"/>
    <lineage>
        <taxon>Eukaryota</taxon>
        <taxon>Viridiplantae</taxon>
        <taxon>Streptophyta</taxon>
        <taxon>Embryophyta</taxon>
        <taxon>Tracheophyta</taxon>
        <taxon>Spermatophyta</taxon>
        <taxon>Magnoliopsida</taxon>
        <taxon>eudicotyledons</taxon>
        <taxon>Gunneridae</taxon>
        <taxon>Pentapetalae</taxon>
        <taxon>rosids</taxon>
        <taxon>fabids</taxon>
        <taxon>Oxalidales</taxon>
        <taxon>Cephalotaceae</taxon>
        <taxon>Cephalotus</taxon>
    </lineage>
</organism>
<name>A0A1Q3CEL7_CEPFO</name>
<gene>
    <name evidence="2" type="ORF">CFOL_v3_22145</name>
</gene>
<dbReference type="AlphaFoldDB" id="A0A1Q3CEL7"/>
<accession>A0A1Q3CEL7</accession>
<proteinExistence type="predicted"/>
<dbReference type="OrthoDB" id="1353741at2759"/>
<dbReference type="Proteomes" id="UP000187406">
    <property type="component" value="Unassembled WGS sequence"/>
</dbReference>